<keyword evidence="1" id="KW-0346">Stress response</keyword>
<gene>
    <name evidence="1" type="ORF">BO95DRAFT_383062</name>
</gene>
<sequence>MSLFRSIPSAGEFGPLFRLLDDYDLHRSGQGASSSTTTTARSFAPRFDVRETAEGYHLDGELPGIAQKDVDIEFSDPQTLVIKGRTEREYHNFDESEEGQQGQQGQQETTTQENKDKDKATESTEVSKTGDKQVGKNHKNKPHFWVSERSIGEFHRTFSFPTRVDQDSVKASLKNGILSIFVPKAAKPTSKKITIE</sequence>
<dbReference type="Proteomes" id="UP000249057">
    <property type="component" value="Unassembled WGS sequence"/>
</dbReference>
<proteinExistence type="predicted"/>
<accession>A0ACD1GIA1</accession>
<name>A0ACD1GIA1_9EURO</name>
<protein>
    <submittedName>
        <fullName evidence="1">30 kd HEAT shock protein</fullName>
    </submittedName>
</protein>
<keyword evidence="2" id="KW-1185">Reference proteome</keyword>
<evidence type="ECO:0000313" key="1">
    <source>
        <dbReference type="EMBL" id="RAH48888.1"/>
    </source>
</evidence>
<organism evidence="1 2">
    <name type="scientific">Aspergillus brunneoviolaceus CBS 621.78</name>
    <dbReference type="NCBI Taxonomy" id="1450534"/>
    <lineage>
        <taxon>Eukaryota</taxon>
        <taxon>Fungi</taxon>
        <taxon>Dikarya</taxon>
        <taxon>Ascomycota</taxon>
        <taxon>Pezizomycotina</taxon>
        <taxon>Eurotiomycetes</taxon>
        <taxon>Eurotiomycetidae</taxon>
        <taxon>Eurotiales</taxon>
        <taxon>Aspergillaceae</taxon>
        <taxon>Aspergillus</taxon>
        <taxon>Aspergillus subgen. Circumdati</taxon>
    </lineage>
</organism>
<dbReference type="EMBL" id="KZ825321">
    <property type="protein sequence ID" value="RAH48888.1"/>
    <property type="molecule type" value="Genomic_DNA"/>
</dbReference>
<evidence type="ECO:0000313" key="2">
    <source>
        <dbReference type="Proteomes" id="UP000249057"/>
    </source>
</evidence>
<reference evidence="1" key="1">
    <citation type="submission" date="2018-02" db="EMBL/GenBank/DDBJ databases">
        <title>The genomes of Aspergillus section Nigri reveals drivers in fungal speciation.</title>
        <authorList>
            <consortium name="DOE Joint Genome Institute"/>
            <person name="Vesth T.C."/>
            <person name="Nybo J."/>
            <person name="Theobald S."/>
            <person name="Brandl J."/>
            <person name="Frisvad J.C."/>
            <person name="Nielsen K.F."/>
            <person name="Lyhne E.K."/>
            <person name="Kogle M.E."/>
            <person name="Kuo A."/>
            <person name="Riley R."/>
            <person name="Clum A."/>
            <person name="Nolan M."/>
            <person name="Lipzen A."/>
            <person name="Salamov A."/>
            <person name="Henrissat B."/>
            <person name="Wiebenga A."/>
            <person name="De vries R.P."/>
            <person name="Grigoriev I.V."/>
            <person name="Mortensen U.H."/>
            <person name="Andersen M.R."/>
            <person name="Baker S.E."/>
        </authorList>
    </citation>
    <scope>NUCLEOTIDE SEQUENCE</scope>
    <source>
        <strain evidence="1">CBS 621.78</strain>
    </source>
</reference>